<evidence type="ECO:0000313" key="3">
    <source>
        <dbReference type="EMBL" id="KAF2689329.1"/>
    </source>
</evidence>
<evidence type="ECO:0000313" key="4">
    <source>
        <dbReference type="Proteomes" id="UP000799291"/>
    </source>
</evidence>
<evidence type="ECO:0000256" key="2">
    <source>
        <dbReference type="SAM" id="Phobius"/>
    </source>
</evidence>
<accession>A0A6G1JGS3</accession>
<name>A0A6G1JGS3_9PLEO</name>
<keyword evidence="2" id="KW-0472">Membrane</keyword>
<proteinExistence type="predicted"/>
<reference evidence="3" key="1">
    <citation type="journal article" date="2020" name="Stud. Mycol.">
        <title>101 Dothideomycetes genomes: a test case for predicting lifestyles and emergence of pathogens.</title>
        <authorList>
            <person name="Haridas S."/>
            <person name="Albert R."/>
            <person name="Binder M."/>
            <person name="Bloem J."/>
            <person name="Labutti K."/>
            <person name="Salamov A."/>
            <person name="Andreopoulos B."/>
            <person name="Baker S."/>
            <person name="Barry K."/>
            <person name="Bills G."/>
            <person name="Bluhm B."/>
            <person name="Cannon C."/>
            <person name="Castanera R."/>
            <person name="Culley D."/>
            <person name="Daum C."/>
            <person name="Ezra D."/>
            <person name="Gonzalez J."/>
            <person name="Henrissat B."/>
            <person name="Kuo A."/>
            <person name="Liang C."/>
            <person name="Lipzen A."/>
            <person name="Lutzoni F."/>
            <person name="Magnuson J."/>
            <person name="Mondo S."/>
            <person name="Nolan M."/>
            <person name="Ohm R."/>
            <person name="Pangilinan J."/>
            <person name="Park H.-J."/>
            <person name="Ramirez L."/>
            <person name="Alfaro M."/>
            <person name="Sun H."/>
            <person name="Tritt A."/>
            <person name="Yoshinaga Y."/>
            <person name="Zwiers L.-H."/>
            <person name="Turgeon B."/>
            <person name="Goodwin S."/>
            <person name="Spatafora J."/>
            <person name="Crous P."/>
            <person name="Grigoriev I."/>
        </authorList>
    </citation>
    <scope>NUCLEOTIDE SEQUENCE</scope>
    <source>
        <strain evidence="3">CBS 122367</strain>
    </source>
</reference>
<dbReference type="EMBL" id="MU005572">
    <property type="protein sequence ID" value="KAF2689329.1"/>
    <property type="molecule type" value="Genomic_DNA"/>
</dbReference>
<feature type="transmembrane region" description="Helical" evidence="2">
    <location>
        <begin position="142"/>
        <end position="163"/>
    </location>
</feature>
<gene>
    <name evidence="3" type="ORF">K458DRAFT_383984</name>
</gene>
<feature type="region of interest" description="Disordered" evidence="1">
    <location>
        <begin position="33"/>
        <end position="55"/>
    </location>
</feature>
<evidence type="ECO:0000256" key="1">
    <source>
        <dbReference type="SAM" id="MobiDB-lite"/>
    </source>
</evidence>
<keyword evidence="2" id="KW-1133">Transmembrane helix</keyword>
<protein>
    <submittedName>
        <fullName evidence="3">Uncharacterized protein</fullName>
    </submittedName>
</protein>
<dbReference type="Proteomes" id="UP000799291">
    <property type="component" value="Unassembled WGS sequence"/>
</dbReference>
<feature type="transmembrane region" description="Helical" evidence="2">
    <location>
        <begin position="61"/>
        <end position="87"/>
    </location>
</feature>
<dbReference type="AlphaFoldDB" id="A0A6G1JGS3"/>
<feature type="transmembrane region" description="Helical" evidence="2">
    <location>
        <begin position="107"/>
        <end position="130"/>
    </location>
</feature>
<keyword evidence="4" id="KW-1185">Reference proteome</keyword>
<feature type="transmembrane region" description="Helical" evidence="2">
    <location>
        <begin position="190"/>
        <end position="214"/>
    </location>
</feature>
<sequence length="220" mass="23596">MASRPPSMLLTNTPAPFTCGSLSPGCTVTTIITSNGRHESDRPPTSKINGKRRDKRKRYPAIEATFQMVFRAVAFSLLVTIVGIVWALDGMDGDAELGAGVGNMYGLIGYCILLNTLEFLALLNPSFRLLGVPSPFPRLPPLCLALAETAALGMIIWTGTVLLNEHCTDEMRPVNCPALTCVTAGEKLGVYGYMVAMFAGLVHTGFWFGAWMGLGKGLVP</sequence>
<keyword evidence="2" id="KW-0812">Transmembrane</keyword>
<organism evidence="3 4">
    <name type="scientific">Lentithecium fluviatile CBS 122367</name>
    <dbReference type="NCBI Taxonomy" id="1168545"/>
    <lineage>
        <taxon>Eukaryota</taxon>
        <taxon>Fungi</taxon>
        <taxon>Dikarya</taxon>
        <taxon>Ascomycota</taxon>
        <taxon>Pezizomycotina</taxon>
        <taxon>Dothideomycetes</taxon>
        <taxon>Pleosporomycetidae</taxon>
        <taxon>Pleosporales</taxon>
        <taxon>Massarineae</taxon>
        <taxon>Lentitheciaceae</taxon>
        <taxon>Lentithecium</taxon>
    </lineage>
</organism>